<dbReference type="OrthoDB" id="9801609at2"/>
<dbReference type="InterPro" id="IPR001296">
    <property type="entry name" value="Glyco_trans_1"/>
</dbReference>
<dbReference type="Proteomes" id="UP000242645">
    <property type="component" value="Chromosome"/>
</dbReference>
<evidence type="ECO:0000313" key="4">
    <source>
        <dbReference type="Proteomes" id="UP000242645"/>
    </source>
</evidence>
<keyword evidence="3" id="KW-0808">Transferase</keyword>
<dbReference type="Pfam" id="PF00534">
    <property type="entry name" value="Glycos_transf_1"/>
    <property type="match status" value="1"/>
</dbReference>
<gene>
    <name evidence="3" type="ORF">RSDT_0476</name>
</gene>
<organism evidence="3 4">
    <name type="scientific">Candidatus Desulfovibrio trichonymphae</name>
    <dbReference type="NCBI Taxonomy" id="1725232"/>
    <lineage>
        <taxon>Bacteria</taxon>
        <taxon>Pseudomonadati</taxon>
        <taxon>Thermodesulfobacteriota</taxon>
        <taxon>Desulfovibrionia</taxon>
        <taxon>Desulfovibrionales</taxon>
        <taxon>Desulfovibrionaceae</taxon>
        <taxon>Desulfovibrio</taxon>
    </lineage>
</organism>
<reference evidence="3 4" key="1">
    <citation type="journal article" date="2017" name="ISME J.">
        <title>Genome of 'Ca. Desulfovibrio trichonymphae', an H2-oxidizing bacterium in a tripartite symbiotic system within a protist cell in the termite gut.</title>
        <authorList>
            <person name="Kuwahara H."/>
            <person name="Yuki M."/>
            <person name="Izawa K."/>
            <person name="Ohkuma M."/>
            <person name="Hongoh Y."/>
        </authorList>
    </citation>
    <scope>NUCLEOTIDE SEQUENCE [LARGE SCALE GENOMIC DNA]</scope>
    <source>
        <strain evidence="3 4">Rs-N31</strain>
    </source>
</reference>
<sequence length="370" mass="41558">MRVAVVHYWLVGMRGGEKVLEAILDLFPEADIFTHVYVPDAVSPTIRKHKVTTSFIQKLPFAATAYPKYLPLMPLALEQLDLRGYDLVISSESGPAKGVLTGTDTVHICYCHTPMRYLWDCYQHYLEKAGTVSRLALRLFSPYLRMWDALTAQRVDFFAANSHNAVRRIAKHYRRTAEIIYPPVDVRAFAPKKGDYPAPEGYYLYVGRLVAYKRADLAIQSCNQLARKLIIIGDGPEHKALKSIAGPTVTFLGKQDEASLCRHMQRCNALLFPGEEDFGIIPVEALAAGRPVIAFGAGGALETIQHGKTGLLFSEQTSSALCAAIEEFENGRHVFEPDRLTLEAERFSRNKFQDSFKRFLEECLNKKNQA</sequence>
<evidence type="ECO:0000259" key="1">
    <source>
        <dbReference type="Pfam" id="PF00534"/>
    </source>
</evidence>
<feature type="domain" description="Glycosyltransferase subfamily 4-like N-terminal" evidence="2">
    <location>
        <begin position="14"/>
        <end position="186"/>
    </location>
</feature>
<dbReference type="RefSeq" id="WP_096399516.1">
    <property type="nucleotide sequence ID" value="NZ_AP017368.1"/>
</dbReference>
<evidence type="ECO:0000313" key="3">
    <source>
        <dbReference type="EMBL" id="BAV91988.1"/>
    </source>
</evidence>
<keyword evidence="4" id="KW-1185">Reference proteome</keyword>
<dbReference type="Pfam" id="PF13439">
    <property type="entry name" value="Glyco_transf_4"/>
    <property type="match status" value="1"/>
</dbReference>
<dbReference type="EMBL" id="AP017368">
    <property type="protein sequence ID" value="BAV91988.1"/>
    <property type="molecule type" value="Genomic_DNA"/>
</dbReference>
<dbReference type="AlphaFoldDB" id="A0A1J1DVV1"/>
<protein>
    <submittedName>
        <fullName evidence="3">Uncharacterized glycosyltransferase</fullName>
    </submittedName>
</protein>
<name>A0A1J1DVV1_9BACT</name>
<dbReference type="Gene3D" id="3.40.50.2000">
    <property type="entry name" value="Glycogen Phosphorylase B"/>
    <property type="match status" value="2"/>
</dbReference>
<dbReference type="InterPro" id="IPR050194">
    <property type="entry name" value="Glycosyltransferase_grp1"/>
</dbReference>
<dbReference type="InterPro" id="IPR028098">
    <property type="entry name" value="Glyco_trans_4-like_N"/>
</dbReference>
<evidence type="ECO:0000259" key="2">
    <source>
        <dbReference type="Pfam" id="PF13439"/>
    </source>
</evidence>
<dbReference type="PANTHER" id="PTHR45947">
    <property type="entry name" value="SULFOQUINOVOSYL TRANSFERASE SQD2"/>
    <property type="match status" value="1"/>
</dbReference>
<dbReference type="GO" id="GO:0016757">
    <property type="term" value="F:glycosyltransferase activity"/>
    <property type="evidence" value="ECO:0007669"/>
    <property type="project" value="InterPro"/>
</dbReference>
<dbReference type="SUPFAM" id="SSF53756">
    <property type="entry name" value="UDP-Glycosyltransferase/glycogen phosphorylase"/>
    <property type="match status" value="1"/>
</dbReference>
<dbReference type="KEGG" id="dtr:RSDT_0476"/>
<dbReference type="PANTHER" id="PTHR45947:SF3">
    <property type="entry name" value="SULFOQUINOVOSYL TRANSFERASE SQD2"/>
    <property type="match status" value="1"/>
</dbReference>
<feature type="domain" description="Glycosyl transferase family 1" evidence="1">
    <location>
        <begin position="192"/>
        <end position="332"/>
    </location>
</feature>
<accession>A0A1J1DVV1</accession>
<proteinExistence type="predicted"/>